<dbReference type="Gene3D" id="3.20.20.30">
    <property type="entry name" value="Luciferase-like domain"/>
    <property type="match status" value="1"/>
</dbReference>
<dbReference type="NCBIfam" id="TIGR03557">
    <property type="entry name" value="F420_G6P_family"/>
    <property type="match status" value="1"/>
</dbReference>
<protein>
    <recommendedName>
        <fullName evidence="2">Luciferase-like domain-containing protein</fullName>
    </recommendedName>
</protein>
<name>A0A133UH82_9EURY</name>
<dbReference type="CDD" id="cd01097">
    <property type="entry name" value="Tetrahydromethanopterin_reductase"/>
    <property type="match status" value="1"/>
</dbReference>
<dbReference type="GO" id="GO:0016705">
    <property type="term" value="F:oxidoreductase activity, acting on paired donors, with incorporation or reduction of molecular oxygen"/>
    <property type="evidence" value="ECO:0007669"/>
    <property type="project" value="InterPro"/>
</dbReference>
<organism evidence="3 4">
    <name type="scientific">candidate division MSBL1 archaeon SCGC-AAA259E22</name>
    <dbReference type="NCBI Taxonomy" id="1698265"/>
    <lineage>
        <taxon>Archaea</taxon>
        <taxon>Methanobacteriati</taxon>
        <taxon>Methanobacteriota</taxon>
        <taxon>candidate division MSBL1</taxon>
    </lineage>
</organism>
<keyword evidence="4" id="KW-1185">Reference proteome</keyword>
<proteinExistence type="predicted"/>
<gene>
    <name evidence="3" type="ORF">AKJ66_01610</name>
</gene>
<evidence type="ECO:0000313" key="4">
    <source>
        <dbReference type="Proteomes" id="UP000070657"/>
    </source>
</evidence>
<dbReference type="AlphaFoldDB" id="A0A133UH82"/>
<feature type="domain" description="Luciferase-like" evidence="2">
    <location>
        <begin position="6"/>
        <end position="237"/>
    </location>
</feature>
<comment type="caution">
    <text evidence="3">The sequence shown here is derived from an EMBL/GenBank/DDBJ whole genome shotgun (WGS) entry which is preliminary data.</text>
</comment>
<evidence type="ECO:0000256" key="1">
    <source>
        <dbReference type="ARBA" id="ARBA00023002"/>
    </source>
</evidence>
<dbReference type="InterPro" id="IPR011251">
    <property type="entry name" value="Luciferase-like_dom"/>
</dbReference>
<sequence length="326" mass="36985">MLEGIENPNELLDFALRAERSGFKYLGASDHFHPWRDQETYSTFPWTWLSTVLEKTKNMIVGTGVTCPILRYHPGIVAQAFASMDYMYPGRVFLSVGTGESLNEAPLGFKWPSYSERKERLIEAISVIKKLWSGNFVDFEGKYYSLKKAKLYTPPKTNIPLYVAASGPKSSEMAGQYGDGLYTILPSTDEAADVLLSSFEEGAEKVDRDPDYMEKIAQVEISYSEDYAEALNACRPNSSAIFDYFFEKGYNPKEGDKLEKKVSESQLKEKNKIVTTPQELVSYCEKVFQAGFTKILINSKSPDEEDFINICNNEVFPYFAEKRSIE</sequence>
<dbReference type="InterPro" id="IPR050564">
    <property type="entry name" value="F420-G6PD/mer"/>
</dbReference>
<dbReference type="PANTHER" id="PTHR43244">
    <property type="match status" value="1"/>
</dbReference>
<accession>A0A133UH82</accession>
<dbReference type="InterPro" id="IPR036661">
    <property type="entry name" value="Luciferase-like_sf"/>
</dbReference>
<dbReference type="SUPFAM" id="SSF51679">
    <property type="entry name" value="Bacterial luciferase-like"/>
    <property type="match status" value="1"/>
</dbReference>
<reference evidence="3 4" key="1">
    <citation type="journal article" date="2016" name="Sci. Rep.">
        <title>Metabolic traits of an uncultured archaeal lineage -MSBL1- from brine pools of the Red Sea.</title>
        <authorList>
            <person name="Mwirichia R."/>
            <person name="Alam I."/>
            <person name="Rashid M."/>
            <person name="Vinu M."/>
            <person name="Ba-Alawi W."/>
            <person name="Anthony Kamau A."/>
            <person name="Kamanda Ngugi D."/>
            <person name="Goker M."/>
            <person name="Klenk H.P."/>
            <person name="Bajic V."/>
            <person name="Stingl U."/>
        </authorList>
    </citation>
    <scope>NUCLEOTIDE SEQUENCE [LARGE SCALE GENOMIC DNA]</scope>
    <source>
        <strain evidence="3">SCGC-AAA259E22</strain>
    </source>
</reference>
<evidence type="ECO:0000259" key="2">
    <source>
        <dbReference type="Pfam" id="PF00296"/>
    </source>
</evidence>
<dbReference type="Proteomes" id="UP000070657">
    <property type="component" value="Unassembled WGS sequence"/>
</dbReference>
<dbReference type="Pfam" id="PF00296">
    <property type="entry name" value="Bac_luciferase"/>
    <property type="match status" value="1"/>
</dbReference>
<dbReference type="InterPro" id="IPR019945">
    <property type="entry name" value="F420_G6P_DH-rel"/>
</dbReference>
<keyword evidence="1" id="KW-0560">Oxidoreductase</keyword>
<dbReference type="EMBL" id="LHXP01000013">
    <property type="protein sequence ID" value="KXA93602.1"/>
    <property type="molecule type" value="Genomic_DNA"/>
</dbReference>
<dbReference type="PANTHER" id="PTHR43244:SF1">
    <property type="entry name" value="5,10-METHYLENETETRAHYDROMETHANOPTERIN REDUCTASE"/>
    <property type="match status" value="1"/>
</dbReference>
<evidence type="ECO:0000313" key="3">
    <source>
        <dbReference type="EMBL" id="KXA93602.1"/>
    </source>
</evidence>